<dbReference type="PROSITE" id="PS51367">
    <property type="entry name" value="THAUMATIN_2"/>
    <property type="match status" value="1"/>
</dbReference>
<keyword evidence="1" id="KW-0611">Plant defense</keyword>
<proteinExistence type="predicted"/>
<dbReference type="SMART" id="SM00205">
    <property type="entry name" value="THN"/>
    <property type="match status" value="1"/>
</dbReference>
<dbReference type="PRINTS" id="PR00347">
    <property type="entry name" value="THAUMATIN"/>
</dbReference>
<dbReference type="InterPro" id="IPR001938">
    <property type="entry name" value="Thaumatin"/>
</dbReference>
<evidence type="ECO:0000313" key="3">
    <source>
        <dbReference type="Proteomes" id="UP001231189"/>
    </source>
</evidence>
<dbReference type="AlphaFoldDB" id="A0AAD8R0R1"/>
<organism evidence="2 3">
    <name type="scientific">Lolium multiflorum</name>
    <name type="common">Italian ryegrass</name>
    <name type="synonym">Lolium perenne subsp. multiflorum</name>
    <dbReference type="NCBI Taxonomy" id="4521"/>
    <lineage>
        <taxon>Eukaryota</taxon>
        <taxon>Viridiplantae</taxon>
        <taxon>Streptophyta</taxon>
        <taxon>Embryophyta</taxon>
        <taxon>Tracheophyta</taxon>
        <taxon>Spermatophyta</taxon>
        <taxon>Magnoliopsida</taxon>
        <taxon>Liliopsida</taxon>
        <taxon>Poales</taxon>
        <taxon>Poaceae</taxon>
        <taxon>BOP clade</taxon>
        <taxon>Pooideae</taxon>
        <taxon>Poodae</taxon>
        <taxon>Poeae</taxon>
        <taxon>Poeae Chloroplast Group 2 (Poeae type)</taxon>
        <taxon>Loliodinae</taxon>
        <taxon>Loliinae</taxon>
        <taxon>Lolium</taxon>
    </lineage>
</organism>
<dbReference type="Pfam" id="PF00314">
    <property type="entry name" value="Thaumatin"/>
    <property type="match status" value="1"/>
</dbReference>
<name>A0AAD8R0R1_LOLMU</name>
<dbReference type="PANTHER" id="PTHR31048">
    <property type="entry name" value="OS03G0233200 PROTEIN"/>
    <property type="match status" value="1"/>
</dbReference>
<dbReference type="EMBL" id="JAUUTY010000007">
    <property type="protein sequence ID" value="KAK1610603.1"/>
    <property type="molecule type" value="Genomic_DNA"/>
</dbReference>
<evidence type="ECO:0000256" key="1">
    <source>
        <dbReference type="ARBA" id="ARBA00022821"/>
    </source>
</evidence>
<reference evidence="2" key="1">
    <citation type="submission" date="2023-07" db="EMBL/GenBank/DDBJ databases">
        <title>A chromosome-level genome assembly of Lolium multiflorum.</title>
        <authorList>
            <person name="Chen Y."/>
            <person name="Copetti D."/>
            <person name="Kolliker R."/>
            <person name="Studer B."/>
        </authorList>
    </citation>
    <scope>NUCLEOTIDE SEQUENCE</scope>
    <source>
        <strain evidence="2">02402/16</strain>
        <tissue evidence="2">Leaf</tissue>
    </source>
</reference>
<dbReference type="SUPFAM" id="SSF49870">
    <property type="entry name" value="Osmotin, thaumatin-like protein"/>
    <property type="match status" value="1"/>
</dbReference>
<dbReference type="Proteomes" id="UP001231189">
    <property type="component" value="Unassembled WGS sequence"/>
</dbReference>
<dbReference type="GO" id="GO:0006952">
    <property type="term" value="P:defense response"/>
    <property type="evidence" value="ECO:0007669"/>
    <property type="project" value="UniProtKB-KW"/>
</dbReference>
<evidence type="ECO:0000313" key="2">
    <source>
        <dbReference type="EMBL" id="KAK1610603.1"/>
    </source>
</evidence>
<comment type="caution">
    <text evidence="2">The sequence shown here is derived from an EMBL/GenBank/DDBJ whole genome shotgun (WGS) entry which is preliminary data.</text>
</comment>
<dbReference type="Gene3D" id="2.60.110.10">
    <property type="entry name" value="Thaumatin"/>
    <property type="match status" value="1"/>
</dbReference>
<evidence type="ECO:0008006" key="4">
    <source>
        <dbReference type="Google" id="ProtNLM"/>
    </source>
</evidence>
<sequence length="186" mass="19266">MAPCAGVGAVVSGLDGRNDVHHIELLRLHHLAGDTVHDGVRARTGADGAVGRVGRVVGADVGAHRVRVRRGRRGICQTSTAAGGWSAAARRHAAGSLFEVTLGKAGGEDFYDVSLVDGYNLPVVAIPRALRGQGTCNATGCMADLNSCPKELQVDCGAGAITCRSACEAFRQDSYCCSGDTSPTYR</sequence>
<dbReference type="InterPro" id="IPR037176">
    <property type="entry name" value="Osmotin/thaumatin-like_sf"/>
</dbReference>
<accession>A0AAD8R0R1</accession>
<protein>
    <recommendedName>
        <fullName evidence="4">Thaumatin-like protein</fullName>
    </recommendedName>
</protein>
<gene>
    <name evidence="2" type="ORF">QYE76_034276</name>
</gene>
<keyword evidence="3" id="KW-1185">Reference proteome</keyword>